<dbReference type="Gene3D" id="2.130.10.10">
    <property type="entry name" value="YVTN repeat-like/Quinoprotein amine dehydrogenase"/>
    <property type="match status" value="1"/>
</dbReference>
<organism evidence="2 3">
    <name type="scientific">Uliginosibacterium paludis</name>
    <dbReference type="NCBI Taxonomy" id="1615952"/>
    <lineage>
        <taxon>Bacteria</taxon>
        <taxon>Pseudomonadati</taxon>
        <taxon>Pseudomonadota</taxon>
        <taxon>Betaproteobacteria</taxon>
        <taxon>Rhodocyclales</taxon>
        <taxon>Zoogloeaceae</taxon>
        <taxon>Uliginosibacterium</taxon>
    </lineage>
</organism>
<dbReference type="InterPro" id="IPR015943">
    <property type="entry name" value="WD40/YVTN_repeat-like_dom_sf"/>
</dbReference>
<reference evidence="2 3" key="1">
    <citation type="submission" date="2024-07" db="EMBL/GenBank/DDBJ databases">
        <title>Uliginosibacterium paludis KCTC:42655.</title>
        <authorList>
            <person name="Kim M.K."/>
        </authorList>
    </citation>
    <scope>NUCLEOTIDE SEQUENCE [LARGE SCALE GENOMIC DNA]</scope>
    <source>
        <strain evidence="2 3">KCTC 42655</strain>
    </source>
</reference>
<comment type="caution">
    <text evidence="2">The sequence shown here is derived from an EMBL/GenBank/DDBJ whole genome shotgun (WGS) entry which is preliminary data.</text>
</comment>
<keyword evidence="3" id="KW-1185">Reference proteome</keyword>
<dbReference type="Pfam" id="PF07433">
    <property type="entry name" value="DUF1513"/>
    <property type="match status" value="1"/>
</dbReference>
<dbReference type="InterPro" id="IPR011044">
    <property type="entry name" value="Quino_amine_DH_bsu"/>
</dbReference>
<accession>A0ABV2CQU7</accession>
<feature type="signal peptide" evidence="1">
    <location>
        <begin position="1"/>
        <end position="25"/>
    </location>
</feature>
<evidence type="ECO:0000313" key="2">
    <source>
        <dbReference type="EMBL" id="MET1490233.1"/>
    </source>
</evidence>
<dbReference type="InterPro" id="IPR006311">
    <property type="entry name" value="TAT_signal"/>
</dbReference>
<gene>
    <name evidence="2" type="ORF">ABVT11_10390</name>
</gene>
<name>A0ABV2CQU7_9RHOO</name>
<sequence>MDRRSFLQTLGLLGASALLPRPALAAAAPATTVIAAAWYASGELPPPFSKGVGHYVGVLQIDWAASDIRLLGAVKVPHRPHGIVATPDGSGFHAVAFRHGGWMLHADREGKVIRRIDTAVPDGKRTFDGHLELSPDGKWLFTTETDVGTGQGWVSVRRAATLERVAEFPTRGIDPHQLLLDDEGMVVVANGGIRWTLDNQKLDLDRMESSLVRINAENGELLGQWTLRDKQLSMRHIAWNTTPAGKRVLGIAMQGQHEGADERRNSPVLALWDGKSLDIPSRSPLGLGYLGDIQPGPGGGFLMSAEIHDRAVFWHPGDAAKLFLIAEMSRAAAIAPSGENNSLFIGGEKGIARWELNQQAQLLPWPLPIAPDHHWAVLQG</sequence>
<evidence type="ECO:0000256" key="1">
    <source>
        <dbReference type="SAM" id="SignalP"/>
    </source>
</evidence>
<dbReference type="PROSITE" id="PS51318">
    <property type="entry name" value="TAT"/>
    <property type="match status" value="1"/>
</dbReference>
<dbReference type="RefSeq" id="WP_345928398.1">
    <property type="nucleotide sequence ID" value="NZ_JBDIVF010000006.1"/>
</dbReference>
<feature type="chain" id="PRO_5047379219" evidence="1">
    <location>
        <begin position="26"/>
        <end position="380"/>
    </location>
</feature>
<evidence type="ECO:0000313" key="3">
    <source>
        <dbReference type="Proteomes" id="UP001548590"/>
    </source>
</evidence>
<dbReference type="EMBL" id="JBEWLZ010000005">
    <property type="protein sequence ID" value="MET1490233.1"/>
    <property type="molecule type" value="Genomic_DNA"/>
</dbReference>
<proteinExistence type="predicted"/>
<keyword evidence="1" id="KW-0732">Signal</keyword>
<dbReference type="Proteomes" id="UP001548590">
    <property type="component" value="Unassembled WGS sequence"/>
</dbReference>
<dbReference type="SUPFAM" id="SSF50969">
    <property type="entry name" value="YVTN repeat-like/Quinoprotein amine dehydrogenase"/>
    <property type="match status" value="1"/>
</dbReference>
<dbReference type="InterPro" id="IPR008311">
    <property type="entry name" value="UCP028101"/>
</dbReference>
<protein>
    <submittedName>
        <fullName evidence="2">DUF1513 domain-containing protein</fullName>
    </submittedName>
</protein>